<dbReference type="RefSeq" id="WP_320229497.1">
    <property type="nucleotide sequence ID" value="NZ_JAVIJC010000044.1"/>
</dbReference>
<gene>
    <name evidence="1" type="ORF">RFN29_29950</name>
</gene>
<dbReference type="EMBL" id="JAVIJC010000044">
    <property type="protein sequence ID" value="MDX8495777.1"/>
    <property type="molecule type" value="Genomic_DNA"/>
</dbReference>
<dbReference type="Proteomes" id="UP001271249">
    <property type="component" value="Unassembled WGS sequence"/>
</dbReference>
<proteinExistence type="predicted"/>
<reference evidence="1 2" key="1">
    <citation type="submission" date="2023-08" db="EMBL/GenBank/DDBJ databases">
        <title>Implementing the SeqCode for naming new Mesorhizobium species isolated from Vachellia karroo root nodules.</title>
        <authorList>
            <person name="Van Lill M."/>
        </authorList>
    </citation>
    <scope>NUCLEOTIDE SEQUENCE [LARGE SCALE GENOMIC DNA]</scope>
    <source>
        <strain evidence="1 2">VK22B</strain>
    </source>
</reference>
<evidence type="ECO:0000313" key="1">
    <source>
        <dbReference type="EMBL" id="MDX8495777.1"/>
    </source>
</evidence>
<organism evidence="1 2">
    <name type="scientific">Mesorhizobium captivum</name>
    <dbReference type="NCBI Taxonomy" id="3072319"/>
    <lineage>
        <taxon>Bacteria</taxon>
        <taxon>Pseudomonadati</taxon>
        <taxon>Pseudomonadota</taxon>
        <taxon>Alphaproteobacteria</taxon>
        <taxon>Hyphomicrobiales</taxon>
        <taxon>Phyllobacteriaceae</taxon>
        <taxon>Mesorhizobium</taxon>
    </lineage>
</organism>
<evidence type="ECO:0000313" key="2">
    <source>
        <dbReference type="Proteomes" id="UP001271249"/>
    </source>
</evidence>
<protein>
    <submittedName>
        <fullName evidence="1">Uncharacterized protein</fullName>
    </submittedName>
</protein>
<comment type="caution">
    <text evidence="1">The sequence shown here is derived from an EMBL/GenBank/DDBJ whole genome shotgun (WGS) entry which is preliminary data.</text>
</comment>
<keyword evidence="2" id="KW-1185">Reference proteome</keyword>
<sequence>MISIKAVLLTAAVDASPNKSNLRLTWIKASEVENPEMVPLAVILRRNFEIGDLR</sequence>
<name>A0ABU4Z947_9HYPH</name>
<accession>A0ABU4Z947</accession>